<dbReference type="Gene3D" id="3.30.300.10">
    <property type="match status" value="1"/>
</dbReference>
<dbReference type="AlphaFoldDB" id="A0A9D1HYC6"/>
<dbReference type="Gene3D" id="3.40.50.620">
    <property type="entry name" value="HUPs"/>
    <property type="match status" value="1"/>
</dbReference>
<dbReference type="NCBIfam" id="NF000848">
    <property type="entry name" value="PRK00074.1"/>
    <property type="match status" value="1"/>
</dbReference>
<evidence type="ECO:0000313" key="12">
    <source>
        <dbReference type="EMBL" id="HIU23868.1"/>
    </source>
</evidence>
<dbReference type="EMBL" id="DVMQ01000011">
    <property type="protein sequence ID" value="HIU23868.1"/>
    <property type="molecule type" value="Genomic_DNA"/>
</dbReference>
<reference evidence="12" key="1">
    <citation type="submission" date="2020-10" db="EMBL/GenBank/DDBJ databases">
        <authorList>
            <person name="Gilroy R."/>
        </authorList>
    </citation>
    <scope>NUCLEOTIDE SEQUENCE</scope>
    <source>
        <strain evidence="12">ChiHjej12B11-29160</strain>
    </source>
</reference>
<comment type="catalytic activity">
    <reaction evidence="9">
        <text>XMP + L-glutamine + ATP + H2O = GMP + L-glutamate + AMP + diphosphate + 2 H(+)</text>
        <dbReference type="Rhea" id="RHEA:11680"/>
        <dbReference type="ChEBI" id="CHEBI:15377"/>
        <dbReference type="ChEBI" id="CHEBI:15378"/>
        <dbReference type="ChEBI" id="CHEBI:29985"/>
        <dbReference type="ChEBI" id="CHEBI:30616"/>
        <dbReference type="ChEBI" id="CHEBI:33019"/>
        <dbReference type="ChEBI" id="CHEBI:57464"/>
        <dbReference type="ChEBI" id="CHEBI:58115"/>
        <dbReference type="ChEBI" id="CHEBI:58359"/>
        <dbReference type="ChEBI" id="CHEBI:456215"/>
        <dbReference type="EC" id="6.3.5.2"/>
    </reaction>
</comment>
<keyword evidence="7 9" id="KW-0067">ATP-binding</keyword>
<keyword evidence="4 9" id="KW-0547">Nucleotide-binding</keyword>
<organism evidence="12 13">
    <name type="scientific">Candidatus Coprovicinus avistercoris</name>
    <dbReference type="NCBI Taxonomy" id="2840754"/>
    <lineage>
        <taxon>Bacteria</taxon>
        <taxon>Bacillati</taxon>
        <taxon>Actinomycetota</taxon>
        <taxon>Coriobacteriia</taxon>
        <taxon>Coriobacteriales</taxon>
        <taxon>Coriobacteriaceae</taxon>
        <taxon>Coriobacteriaceae incertae sedis</taxon>
        <taxon>Candidatus Coprovicinus</taxon>
    </lineage>
</organism>
<evidence type="ECO:0000256" key="10">
    <source>
        <dbReference type="PROSITE-ProRule" id="PRU00886"/>
    </source>
</evidence>
<accession>A0A9D1HYC6</accession>
<dbReference type="Pfam" id="PF02540">
    <property type="entry name" value="NAD_synthase"/>
    <property type="match status" value="1"/>
</dbReference>
<dbReference type="PANTHER" id="PTHR11922">
    <property type="entry name" value="GMP SYNTHASE-RELATED"/>
    <property type="match status" value="1"/>
</dbReference>
<evidence type="ECO:0000256" key="9">
    <source>
        <dbReference type="HAMAP-Rule" id="MF_00344"/>
    </source>
</evidence>
<dbReference type="NCBIfam" id="TIGR00884">
    <property type="entry name" value="guaA_Cterm"/>
    <property type="match status" value="1"/>
</dbReference>
<proteinExistence type="inferred from homology"/>
<evidence type="ECO:0000256" key="7">
    <source>
        <dbReference type="ARBA" id="ARBA00022840"/>
    </source>
</evidence>
<dbReference type="InterPro" id="IPR014729">
    <property type="entry name" value="Rossmann-like_a/b/a_fold"/>
</dbReference>
<feature type="binding site" evidence="10">
    <location>
        <begin position="228"/>
        <end position="234"/>
    </location>
    <ligand>
        <name>ATP</name>
        <dbReference type="ChEBI" id="CHEBI:30616"/>
    </ligand>
</feature>
<dbReference type="GO" id="GO:0003921">
    <property type="term" value="F:GMP synthase activity"/>
    <property type="evidence" value="ECO:0007669"/>
    <property type="project" value="InterPro"/>
</dbReference>
<evidence type="ECO:0000256" key="6">
    <source>
        <dbReference type="ARBA" id="ARBA00022755"/>
    </source>
</evidence>
<dbReference type="InterPro" id="IPR022955">
    <property type="entry name" value="GMP_synthase"/>
</dbReference>
<dbReference type="FunFam" id="3.40.50.620:FF:000001">
    <property type="entry name" value="GMP synthase [glutamine-hydrolyzing]"/>
    <property type="match status" value="1"/>
</dbReference>
<comment type="subunit">
    <text evidence="9">Homodimer.</text>
</comment>
<comment type="caution">
    <text evidence="12">The sequence shown here is derived from an EMBL/GenBank/DDBJ whole genome shotgun (WGS) entry which is preliminary data.</text>
</comment>
<dbReference type="InterPro" id="IPR017926">
    <property type="entry name" value="GATASE"/>
</dbReference>
<keyword evidence="5 9" id="KW-0332">GMP biosynthesis</keyword>
<dbReference type="NCBIfam" id="TIGR00888">
    <property type="entry name" value="guaA_Nterm"/>
    <property type="match status" value="1"/>
</dbReference>
<feature type="domain" description="GMPS ATP-PPase" evidence="11">
    <location>
        <begin position="201"/>
        <end position="394"/>
    </location>
</feature>
<dbReference type="EC" id="6.3.5.2" evidence="9"/>
<evidence type="ECO:0000313" key="13">
    <source>
        <dbReference type="Proteomes" id="UP000824078"/>
    </source>
</evidence>
<dbReference type="Pfam" id="PF00958">
    <property type="entry name" value="GMP_synt_C"/>
    <property type="match status" value="1"/>
</dbReference>
<dbReference type="InterPro" id="IPR029062">
    <property type="entry name" value="Class_I_gatase-like"/>
</dbReference>
<dbReference type="PROSITE" id="PS51553">
    <property type="entry name" value="GMPS_ATP_PPASE"/>
    <property type="match status" value="1"/>
</dbReference>
<dbReference type="SUPFAM" id="SSF52317">
    <property type="entry name" value="Class I glutamine amidotransferase-like"/>
    <property type="match status" value="1"/>
</dbReference>
<dbReference type="InterPro" id="IPR004739">
    <property type="entry name" value="GMP_synth_GATase"/>
</dbReference>
<dbReference type="PROSITE" id="PS51273">
    <property type="entry name" value="GATASE_TYPE_1"/>
    <property type="match status" value="1"/>
</dbReference>
<dbReference type="SUPFAM" id="SSF52402">
    <property type="entry name" value="Adenine nucleotide alpha hydrolases-like"/>
    <property type="match status" value="1"/>
</dbReference>
<evidence type="ECO:0000256" key="8">
    <source>
        <dbReference type="ARBA" id="ARBA00022962"/>
    </source>
</evidence>
<dbReference type="PRINTS" id="PR00099">
    <property type="entry name" value="CPSGATASE"/>
</dbReference>
<dbReference type="Proteomes" id="UP000824078">
    <property type="component" value="Unassembled WGS sequence"/>
</dbReference>
<dbReference type="CDD" id="cd01742">
    <property type="entry name" value="GATase1_GMP_Synthase"/>
    <property type="match status" value="1"/>
</dbReference>
<keyword evidence="3 9" id="KW-0436">Ligase</keyword>
<dbReference type="PRINTS" id="PR00096">
    <property type="entry name" value="GATASE"/>
</dbReference>
<evidence type="ECO:0000256" key="2">
    <source>
        <dbReference type="ARBA" id="ARBA00005153"/>
    </source>
</evidence>
<feature type="active site" evidence="9">
    <location>
        <position position="176"/>
    </location>
</feature>
<name>A0A9D1HYC6_9ACTN</name>
<dbReference type="Pfam" id="PF00117">
    <property type="entry name" value="GATase"/>
    <property type="match status" value="1"/>
</dbReference>
<dbReference type="GO" id="GO:0005829">
    <property type="term" value="C:cytosol"/>
    <property type="evidence" value="ECO:0007669"/>
    <property type="project" value="TreeGrafter"/>
</dbReference>
<dbReference type="SUPFAM" id="SSF54810">
    <property type="entry name" value="GMP synthetase C-terminal dimerisation domain"/>
    <property type="match status" value="1"/>
</dbReference>
<evidence type="ECO:0000259" key="11">
    <source>
        <dbReference type="PROSITE" id="PS51553"/>
    </source>
</evidence>
<gene>
    <name evidence="9 12" type="primary">guaA</name>
    <name evidence="12" type="ORF">IAD17_02980</name>
</gene>
<dbReference type="GO" id="GO:0005524">
    <property type="term" value="F:ATP binding"/>
    <property type="evidence" value="ECO:0007669"/>
    <property type="project" value="UniProtKB-UniRule"/>
</dbReference>
<evidence type="ECO:0000256" key="4">
    <source>
        <dbReference type="ARBA" id="ARBA00022741"/>
    </source>
</evidence>
<dbReference type="FunFam" id="3.30.300.10:FF:000002">
    <property type="entry name" value="GMP synthase [glutamine-hydrolyzing]"/>
    <property type="match status" value="1"/>
</dbReference>
<dbReference type="CDD" id="cd01997">
    <property type="entry name" value="GMP_synthase_C"/>
    <property type="match status" value="1"/>
</dbReference>
<dbReference type="InterPro" id="IPR001674">
    <property type="entry name" value="GMP_synth_C"/>
</dbReference>
<keyword evidence="8 9" id="KW-0315">Glutamine amidotransferase</keyword>
<reference evidence="12" key="2">
    <citation type="journal article" date="2021" name="PeerJ">
        <title>Extensive microbial diversity within the chicken gut microbiome revealed by metagenomics and culture.</title>
        <authorList>
            <person name="Gilroy R."/>
            <person name="Ravi A."/>
            <person name="Getino M."/>
            <person name="Pursley I."/>
            <person name="Horton D.L."/>
            <person name="Alikhan N.F."/>
            <person name="Baker D."/>
            <person name="Gharbi K."/>
            <person name="Hall N."/>
            <person name="Watson M."/>
            <person name="Adriaenssens E.M."/>
            <person name="Foster-Nyarko E."/>
            <person name="Jarju S."/>
            <person name="Secka A."/>
            <person name="Antonio M."/>
            <person name="Oren A."/>
            <person name="Chaudhuri R.R."/>
            <person name="La Ragione R."/>
            <person name="Hildebrand F."/>
            <person name="Pallen M.J."/>
        </authorList>
    </citation>
    <scope>NUCLEOTIDE SEQUENCE</scope>
    <source>
        <strain evidence="12">ChiHjej12B11-29160</strain>
    </source>
</reference>
<evidence type="ECO:0000256" key="1">
    <source>
        <dbReference type="ARBA" id="ARBA00002332"/>
    </source>
</evidence>
<comment type="pathway">
    <text evidence="2 9">Purine metabolism; GMP biosynthesis; GMP from XMP (L-Gln route): step 1/1.</text>
</comment>
<feature type="active site" evidence="9">
    <location>
        <position position="174"/>
    </location>
</feature>
<evidence type="ECO:0000256" key="5">
    <source>
        <dbReference type="ARBA" id="ARBA00022749"/>
    </source>
</evidence>
<dbReference type="InterPro" id="IPR022310">
    <property type="entry name" value="NAD/GMP_synthase"/>
</dbReference>
<comment type="function">
    <text evidence="1 9">Catalyzes the synthesis of GMP from XMP.</text>
</comment>
<dbReference type="InterPro" id="IPR025777">
    <property type="entry name" value="GMPS_ATP_PPase_dom"/>
</dbReference>
<protein>
    <recommendedName>
        <fullName evidence="9">GMP synthase [glutamine-hydrolyzing]</fullName>
        <ecNumber evidence="9">6.3.5.2</ecNumber>
    </recommendedName>
    <alternativeName>
        <fullName evidence="9">GMP synthetase</fullName>
    </alternativeName>
    <alternativeName>
        <fullName evidence="9">Glutamine amidotransferase</fullName>
    </alternativeName>
</protein>
<dbReference type="FunFam" id="3.40.50.880:FF:000001">
    <property type="entry name" value="GMP synthase [glutamine-hydrolyzing]"/>
    <property type="match status" value="1"/>
</dbReference>
<keyword evidence="6 9" id="KW-0658">Purine biosynthesis</keyword>
<dbReference type="PANTHER" id="PTHR11922:SF2">
    <property type="entry name" value="GMP SYNTHASE [GLUTAMINE-HYDROLYZING]"/>
    <property type="match status" value="1"/>
</dbReference>
<sequence length="530" mass="58858">MTTSTAEQRVVVLDFGAQYGQLIARRVRDLHVYSEIVPCDITAEELKALHPSAIILSGGPASVYADDAPDMDENIFALGVPVLGFCYGEQMMATKLGGHVAHTDAGEYGPATLKRIADSELLAHTPEDGQTVWMSHRDAVDAVPEGFVVTARTENCAIAAYECAERRLYATQFHPEVRHTECGTTILSNFLFEICGLTPNWTMEGIIEEKVSEIRERVGSDRVILALSGGVDSSVTAALVHRAVGDQLTCVFVNHGMLRAGEPESVERVFREEFDMPLVHVHAEERYARLLAGVTDPEKKRRIIGREFWKVFFEEAEKLDGVKYLAQGTIYPDIIESGARKTGGKASTIKSHHNLIPFPEGVHFDLIEPLDHFFKDEVRALGTALGLPDEMVYRQPFPGPGLAIRIIGEITEERLTMLKAADLVVREELDAYNQRLYEETGERNSEHSCWQYFAVLPDIRSVGVMGDERTYGRTIVLRAVESSDAMTADWAKIPYDVLGRISSRVVGEVPGVNRVVYDITPKPPATIEWE</sequence>
<dbReference type="Gene3D" id="3.40.50.880">
    <property type="match status" value="1"/>
</dbReference>
<evidence type="ECO:0000256" key="3">
    <source>
        <dbReference type="ARBA" id="ARBA00022598"/>
    </source>
</evidence>
<feature type="active site" description="Nucleophile" evidence="9">
    <location>
        <position position="86"/>
    </location>
</feature>
<dbReference type="HAMAP" id="MF_00344">
    <property type="entry name" value="GMP_synthase"/>
    <property type="match status" value="1"/>
</dbReference>